<feature type="chain" id="PRO_5044669855" evidence="1">
    <location>
        <begin position="21"/>
        <end position="160"/>
    </location>
</feature>
<dbReference type="InterPro" id="IPR039945">
    <property type="entry name" value="LY86"/>
</dbReference>
<dbReference type="OMA" id="NYSYPIC"/>
<evidence type="ECO:0000313" key="3">
    <source>
        <dbReference type="EMBL" id="KAG9276725.1"/>
    </source>
</evidence>
<accession>A0A8B9RFN5</accession>
<dbReference type="InterPro" id="IPR003172">
    <property type="entry name" value="ML_dom"/>
</dbReference>
<dbReference type="OrthoDB" id="9889383at2759"/>
<dbReference type="GO" id="GO:0007399">
    <property type="term" value="P:nervous system development"/>
    <property type="evidence" value="ECO:0007669"/>
    <property type="project" value="UniProtKB-ARBA"/>
</dbReference>
<dbReference type="GO" id="GO:0031666">
    <property type="term" value="P:positive regulation of lipopolysaccharide-mediated signaling pathway"/>
    <property type="evidence" value="ECO:0007669"/>
    <property type="project" value="TreeGrafter"/>
</dbReference>
<sequence>MKILSVAITLGMVFLPSANTQEDHWPVHTVCNTNKIRVKYRSCDPLQDIGFTLLSPCAQLWTEPIKPRLIVPLRQSVDELYLSVDVTLDGIPTLHLDEPLCQPNFPRYINCGSRKGELINVDGTLDKLPLHLTGQYNLIFSAINQNGFQIACVNSTIELL</sequence>
<feature type="domain" description="MD-2-related lipid-recognition" evidence="2">
    <location>
        <begin position="40"/>
        <end position="157"/>
    </location>
</feature>
<dbReference type="GO" id="GO:0045087">
    <property type="term" value="P:innate immune response"/>
    <property type="evidence" value="ECO:0007669"/>
    <property type="project" value="TreeGrafter"/>
</dbReference>
<evidence type="ECO:0000256" key="1">
    <source>
        <dbReference type="SAM" id="SignalP"/>
    </source>
</evidence>
<dbReference type="PANTHER" id="PTHR20838:SF0">
    <property type="entry name" value="LYMPHOCYTE ANTIGEN 86"/>
    <property type="match status" value="1"/>
</dbReference>
<dbReference type="SMART" id="SM00737">
    <property type="entry name" value="ML"/>
    <property type="match status" value="1"/>
</dbReference>
<dbReference type="GeneID" id="103036717"/>
<dbReference type="SUPFAM" id="SSF81296">
    <property type="entry name" value="E set domains"/>
    <property type="match status" value="1"/>
</dbReference>
<protein>
    <submittedName>
        <fullName evidence="3 4">Lymphocyte antigen 86</fullName>
    </submittedName>
</protein>
<proteinExistence type="predicted"/>
<dbReference type="PANTHER" id="PTHR20838">
    <property type="entry name" value="LYMPHOCYTE ANTIGEN 86"/>
    <property type="match status" value="1"/>
</dbReference>
<keyword evidence="1" id="KW-0732">Signal</keyword>
<dbReference type="InterPro" id="IPR014756">
    <property type="entry name" value="Ig_E-set"/>
</dbReference>
<evidence type="ECO:0000313" key="4">
    <source>
        <dbReference type="Ensembl" id="ENSAMXP00005039397.1"/>
    </source>
</evidence>
<dbReference type="RefSeq" id="XP_007238697.2">
    <property type="nucleotide sequence ID" value="XM_007238635.4"/>
</dbReference>
<name>A0A8B9RFN5_ASTMX</name>
<dbReference type="Gene3D" id="2.60.40.770">
    <property type="match status" value="1"/>
</dbReference>
<feature type="signal peptide" evidence="1">
    <location>
        <begin position="1"/>
        <end position="20"/>
    </location>
</feature>
<gene>
    <name evidence="4" type="primary">ly86</name>
    <name evidence="3" type="synonym">LY86</name>
    <name evidence="3" type="ORF">AMEX_G9061</name>
</gene>
<dbReference type="AlphaFoldDB" id="A0A8B9RFN5"/>
<evidence type="ECO:0000313" key="6">
    <source>
        <dbReference type="Proteomes" id="UP000752171"/>
    </source>
</evidence>
<evidence type="ECO:0000313" key="5">
    <source>
        <dbReference type="Proteomes" id="UP000694621"/>
    </source>
</evidence>
<organism evidence="4 5">
    <name type="scientific">Astyanax mexicanus</name>
    <name type="common">Blind cave fish</name>
    <name type="synonym">Astyanax fasciatus mexicanus</name>
    <dbReference type="NCBI Taxonomy" id="7994"/>
    <lineage>
        <taxon>Eukaryota</taxon>
        <taxon>Metazoa</taxon>
        <taxon>Chordata</taxon>
        <taxon>Craniata</taxon>
        <taxon>Vertebrata</taxon>
        <taxon>Euteleostomi</taxon>
        <taxon>Actinopterygii</taxon>
        <taxon>Neopterygii</taxon>
        <taxon>Teleostei</taxon>
        <taxon>Ostariophysi</taxon>
        <taxon>Characiformes</taxon>
        <taxon>Characoidei</taxon>
        <taxon>Acestrorhamphidae</taxon>
        <taxon>Acestrorhamphinae</taxon>
        <taxon>Astyanax</taxon>
    </lineage>
</organism>
<reference evidence="3 6" key="1">
    <citation type="submission" date="2021-07" db="EMBL/GenBank/DDBJ databases">
        <authorList>
            <person name="Imarazene B."/>
            <person name="Zahm M."/>
            <person name="Klopp C."/>
            <person name="Cabau C."/>
            <person name="Beille S."/>
            <person name="Jouanno E."/>
            <person name="Castinel A."/>
            <person name="Lluch J."/>
            <person name="Gil L."/>
            <person name="Kuchtly C."/>
            <person name="Lopez Roques C."/>
            <person name="Donnadieu C."/>
            <person name="Parrinello H."/>
            <person name="Journot L."/>
            <person name="Du K."/>
            <person name="Schartl M."/>
            <person name="Retaux S."/>
            <person name="Guiguen Y."/>
        </authorList>
    </citation>
    <scope>NUCLEOTIDE SEQUENCE [LARGE SCALE GENOMIC DNA]</scope>
    <source>
        <strain evidence="3">Pach_M1</strain>
        <tissue evidence="3">Testis</tissue>
    </source>
</reference>
<evidence type="ECO:0000259" key="2">
    <source>
        <dbReference type="SMART" id="SM00737"/>
    </source>
</evidence>
<reference evidence="4" key="2">
    <citation type="submission" date="2025-05" db="UniProtKB">
        <authorList>
            <consortium name="Ensembl"/>
        </authorList>
    </citation>
    <scope>IDENTIFICATION</scope>
</reference>
<dbReference type="Proteomes" id="UP000752171">
    <property type="component" value="Unassembled WGS sequence"/>
</dbReference>
<dbReference type="Pfam" id="PF02221">
    <property type="entry name" value="E1_DerP2_DerF2"/>
    <property type="match status" value="1"/>
</dbReference>
<dbReference type="Proteomes" id="UP000694621">
    <property type="component" value="Unplaced"/>
</dbReference>
<dbReference type="CTD" id="9450"/>
<dbReference type="EMBL" id="JAICCE010000006">
    <property type="protein sequence ID" value="KAG9276725.1"/>
    <property type="molecule type" value="Genomic_DNA"/>
</dbReference>
<dbReference type="KEGG" id="amex:103036717"/>
<dbReference type="Ensembl" id="ENSAMXT00005042898.1">
    <property type="protein sequence ID" value="ENSAMXP00005039397.1"/>
    <property type="gene ID" value="ENSAMXG00005018595.1"/>
</dbReference>